<dbReference type="CDD" id="cd07341">
    <property type="entry name" value="M56_BlaR1_MecR1_like"/>
    <property type="match status" value="1"/>
</dbReference>
<evidence type="ECO:0000256" key="3">
    <source>
        <dbReference type="ARBA" id="ARBA00022448"/>
    </source>
</evidence>
<feature type="transmembrane region" description="Helical" evidence="11">
    <location>
        <begin position="36"/>
        <end position="52"/>
    </location>
</feature>
<keyword evidence="6 10" id="KW-0812">Transmembrane</keyword>
<keyword evidence="3 10" id="KW-0813">Transport</keyword>
<evidence type="ECO:0000256" key="11">
    <source>
        <dbReference type="SAM" id="Phobius"/>
    </source>
</evidence>
<name>A0A3E2NL88_9SPHI</name>
<dbReference type="RefSeq" id="WP_117384584.1">
    <property type="nucleotide sequence ID" value="NZ_QWDE01000004.1"/>
</dbReference>
<evidence type="ECO:0000256" key="8">
    <source>
        <dbReference type="ARBA" id="ARBA00022989"/>
    </source>
</evidence>
<dbReference type="InterPro" id="IPR051045">
    <property type="entry name" value="TonB-dependent_transducer"/>
</dbReference>
<dbReference type="InterPro" id="IPR037066">
    <property type="entry name" value="Plug_dom_sf"/>
</dbReference>
<keyword evidence="8 11" id="KW-1133">Transmembrane helix</keyword>
<feature type="transmembrane region" description="Helical" evidence="11">
    <location>
        <begin position="6"/>
        <end position="24"/>
    </location>
</feature>
<dbReference type="GO" id="GO:0055085">
    <property type="term" value="P:transmembrane transport"/>
    <property type="evidence" value="ECO:0007669"/>
    <property type="project" value="InterPro"/>
</dbReference>
<keyword evidence="4" id="KW-1003">Cell membrane</keyword>
<protein>
    <submittedName>
        <fullName evidence="13">TonB family protein</fullName>
    </submittedName>
</protein>
<proteinExistence type="inferred from homology"/>
<dbReference type="PANTHER" id="PTHR33446">
    <property type="entry name" value="PROTEIN TONB-RELATED"/>
    <property type="match status" value="1"/>
</dbReference>
<comment type="similarity">
    <text evidence="10">Belongs to the TonB-dependent receptor family.</text>
</comment>
<dbReference type="PROSITE" id="PS52016">
    <property type="entry name" value="TONB_DEPENDENT_REC_3"/>
    <property type="match status" value="1"/>
</dbReference>
<comment type="similarity">
    <text evidence="2">Belongs to the TonB family.</text>
</comment>
<evidence type="ECO:0000259" key="12">
    <source>
        <dbReference type="PROSITE" id="PS52015"/>
    </source>
</evidence>
<dbReference type="InterPro" id="IPR037682">
    <property type="entry name" value="TonB_C"/>
</dbReference>
<dbReference type="GO" id="GO:0031992">
    <property type="term" value="F:energy transducer activity"/>
    <property type="evidence" value="ECO:0007669"/>
    <property type="project" value="TreeGrafter"/>
</dbReference>
<dbReference type="Proteomes" id="UP000260823">
    <property type="component" value="Unassembled WGS sequence"/>
</dbReference>
<dbReference type="NCBIfam" id="TIGR01352">
    <property type="entry name" value="tonB_Cterm"/>
    <property type="match status" value="2"/>
</dbReference>
<keyword evidence="10" id="KW-1134">Transmembrane beta strand</keyword>
<dbReference type="InterPro" id="IPR008756">
    <property type="entry name" value="Peptidase_M56"/>
</dbReference>
<dbReference type="SUPFAM" id="SSF56935">
    <property type="entry name" value="Porins"/>
    <property type="match status" value="1"/>
</dbReference>
<evidence type="ECO:0000256" key="6">
    <source>
        <dbReference type="ARBA" id="ARBA00022692"/>
    </source>
</evidence>
<evidence type="ECO:0000256" key="5">
    <source>
        <dbReference type="ARBA" id="ARBA00022519"/>
    </source>
</evidence>
<feature type="transmembrane region" description="Helical" evidence="11">
    <location>
        <begin position="251"/>
        <end position="272"/>
    </location>
</feature>
<organism evidence="13 14">
    <name type="scientific">Mucilaginibacter terrenus</name>
    <dbReference type="NCBI Taxonomy" id="2482727"/>
    <lineage>
        <taxon>Bacteria</taxon>
        <taxon>Pseudomonadati</taxon>
        <taxon>Bacteroidota</taxon>
        <taxon>Sphingobacteriia</taxon>
        <taxon>Sphingobacteriales</taxon>
        <taxon>Sphingobacteriaceae</taxon>
        <taxon>Mucilaginibacter</taxon>
    </lineage>
</organism>
<evidence type="ECO:0000256" key="9">
    <source>
        <dbReference type="ARBA" id="ARBA00023136"/>
    </source>
</evidence>
<feature type="transmembrane region" description="Helical" evidence="11">
    <location>
        <begin position="90"/>
        <end position="111"/>
    </location>
</feature>
<keyword evidence="10" id="KW-0998">Cell outer membrane</keyword>
<evidence type="ECO:0000256" key="4">
    <source>
        <dbReference type="ARBA" id="ARBA00022475"/>
    </source>
</evidence>
<dbReference type="PANTHER" id="PTHR33446:SF2">
    <property type="entry name" value="PROTEIN TONB"/>
    <property type="match status" value="1"/>
</dbReference>
<keyword evidence="9 10" id="KW-0472">Membrane</keyword>
<dbReference type="Pfam" id="PF05569">
    <property type="entry name" value="Peptidase_M56"/>
    <property type="match status" value="1"/>
</dbReference>
<keyword evidence="14" id="KW-1185">Reference proteome</keyword>
<evidence type="ECO:0000256" key="2">
    <source>
        <dbReference type="ARBA" id="ARBA00006555"/>
    </source>
</evidence>
<comment type="subcellular location">
    <subcellularLocation>
        <location evidence="1">Cell inner membrane</location>
        <topology evidence="1">Single-pass membrane protein</topology>
        <orientation evidence="1">Periplasmic side</orientation>
    </subcellularLocation>
    <subcellularLocation>
        <location evidence="10">Cell outer membrane</location>
        <topology evidence="10">Multi-pass membrane protein</topology>
    </subcellularLocation>
</comment>
<dbReference type="InterPro" id="IPR012910">
    <property type="entry name" value="Plug_dom"/>
</dbReference>
<dbReference type="EMBL" id="QWDE01000004">
    <property type="protein sequence ID" value="RFZ81764.1"/>
    <property type="molecule type" value="Genomic_DNA"/>
</dbReference>
<feature type="domain" description="TonB C-terminal" evidence="12">
    <location>
        <begin position="476"/>
        <end position="572"/>
    </location>
</feature>
<reference evidence="13 14" key="1">
    <citation type="submission" date="2018-08" db="EMBL/GenBank/DDBJ databases">
        <title>Mucilaginibacter terrae sp. nov., isolated from manganese diggings.</title>
        <authorList>
            <person name="Huang Y."/>
            <person name="Zhou Z."/>
        </authorList>
    </citation>
    <scope>NUCLEOTIDE SEQUENCE [LARGE SCALE GENOMIC DNA]</scope>
    <source>
        <strain evidence="13 14">ZH6</strain>
    </source>
</reference>
<dbReference type="Pfam" id="PF07715">
    <property type="entry name" value="Plug"/>
    <property type="match status" value="1"/>
</dbReference>
<evidence type="ECO:0000256" key="10">
    <source>
        <dbReference type="PROSITE-ProRule" id="PRU01360"/>
    </source>
</evidence>
<dbReference type="GO" id="GO:0009279">
    <property type="term" value="C:cell outer membrane"/>
    <property type="evidence" value="ECO:0007669"/>
    <property type="project" value="UniProtKB-SubCell"/>
</dbReference>
<dbReference type="Gene3D" id="3.30.1150.10">
    <property type="match status" value="2"/>
</dbReference>
<keyword evidence="5" id="KW-0997">Cell inner membrane</keyword>
<dbReference type="Gene3D" id="2.170.130.10">
    <property type="entry name" value="TonB-dependent receptor, plug domain"/>
    <property type="match status" value="1"/>
</dbReference>
<gene>
    <name evidence="13" type="ORF">DYU05_18255</name>
</gene>
<dbReference type="GO" id="GO:0098797">
    <property type="term" value="C:plasma membrane protein complex"/>
    <property type="evidence" value="ECO:0007669"/>
    <property type="project" value="TreeGrafter"/>
</dbReference>
<feature type="domain" description="TonB C-terminal" evidence="12">
    <location>
        <begin position="349"/>
        <end position="445"/>
    </location>
</feature>
<evidence type="ECO:0000313" key="13">
    <source>
        <dbReference type="EMBL" id="RFZ81764.1"/>
    </source>
</evidence>
<accession>A0A3E2NL88</accession>
<dbReference type="InterPro" id="IPR006260">
    <property type="entry name" value="TonB/TolA_C"/>
</dbReference>
<keyword evidence="7" id="KW-0653">Protein transport</keyword>
<evidence type="ECO:0000256" key="1">
    <source>
        <dbReference type="ARBA" id="ARBA00004383"/>
    </source>
</evidence>
<evidence type="ECO:0000313" key="14">
    <source>
        <dbReference type="Proteomes" id="UP000260823"/>
    </source>
</evidence>
<comment type="caution">
    <text evidence="13">The sequence shown here is derived from an EMBL/GenBank/DDBJ whole genome shotgun (WGS) entry which is preliminary data.</text>
</comment>
<evidence type="ECO:0000256" key="7">
    <source>
        <dbReference type="ARBA" id="ARBA00022927"/>
    </source>
</evidence>
<dbReference type="SUPFAM" id="SSF74653">
    <property type="entry name" value="TolA/TonB C-terminal domain"/>
    <property type="match status" value="2"/>
</dbReference>
<sequence>MSWWNYLLLVNIYLVLFYSFYALLLRRETFFQLNRIYLVGAALLSFFIPMIQSDWIKDLFITQKVQYAVYGTADINITALAPIKDSPYTMGQLFVMLYVGGVVLLALRLMWQFILLRRIIKQASPTVPYSFFNKINVDEDAEGSDVILAHEEVHAKQWHSADVLIIEAVMIINWFNPVVYLYRFAIKHIHEYIADRQAIIAGTNKADYAMLLLSQTFSTPAHSLVNPFFSKSLLRERILMLQKDRSARIKLLKYGMSAPLFILMLVLSSATISNSRAVSSINNKAEWVFNRPADMLIPAEGQPEDAFKKQLRDADLAQLIQETKAAAIADTLNNGQIYLQVEQQPGFPGGDAAFGAYLARVVKYPKKARELNIQGRVILSFIVEKDGSLTDVKVVRGVGYGTDEEAVKALKNSPKWTPGTQNGKKVRVQYAVPISFSLAEEKTPVKTSATVDEIKIDPAPDNEVFTAVEEQPTFPGGQAALFNYIRSNIHYPAEARKNNIQGRVITSFVVGKDGKIFNAKVLRGIGYGADEEAVRLINAMPRWRPGIQNGRTVQVQYTIPILFSLTVENESPQVQLQGNTTPNKYTLESKDTTAKQQITFGLRGANDPVYILDGKEVYGLGNINPNTIESISVIRDKSAIIKYGAKGLNGVVLITSKKPVKK</sequence>
<dbReference type="OrthoDB" id="649093at2"/>
<dbReference type="Pfam" id="PF03544">
    <property type="entry name" value="TonB_C"/>
    <property type="match status" value="2"/>
</dbReference>
<dbReference type="GO" id="GO:0015031">
    <property type="term" value="P:protein transport"/>
    <property type="evidence" value="ECO:0007669"/>
    <property type="project" value="UniProtKB-KW"/>
</dbReference>
<dbReference type="PROSITE" id="PS52015">
    <property type="entry name" value="TONB_CTD"/>
    <property type="match status" value="2"/>
</dbReference>
<dbReference type="InterPro" id="IPR039426">
    <property type="entry name" value="TonB-dep_rcpt-like"/>
</dbReference>
<dbReference type="AlphaFoldDB" id="A0A3E2NL88"/>